<evidence type="ECO:0000313" key="4">
    <source>
        <dbReference type="RefSeq" id="YP_173436.1"/>
    </source>
</evidence>
<dbReference type="STRING" id="4097.Q5M9X7"/>
<gene>
    <name evidence="1 4" type="primary">orf143</name>
    <name evidence="4" type="ORF">NitaMp098</name>
</gene>
<sequence length="143" mass="16684">MKQKGVPLSPKVVRFLTGRRKSFKKKASLNFRGIRIGIPRHDEDWPLCFGVPPLSRSMGRTRGDYPENLRLLGGIWRLTQHNRRAEPSPTITVRRRVGVTSWKRTCKAYRFSHITYPGHPFHPEKVSSKPNYFLFYLFTSSLE</sequence>
<dbReference type="PaxDb" id="4097-Q5M9X7"/>
<reference evidence="1 2" key="2">
    <citation type="journal article" date="2005" name="Mol. Genet. Genomics">
        <title>The complete nucleotide sequence and multipartite organization of the tobacco mitochondrial genome: comparative analysis of mitochondrial genomes in higher plants.</title>
        <authorList>
            <person name="Sugiyama Y."/>
            <person name="Watase Y."/>
            <person name="Nagase M."/>
            <person name="Makita N."/>
            <person name="Yagura S."/>
            <person name="Hirai A."/>
            <person name="Sugiura M."/>
        </authorList>
    </citation>
    <scope>NUCLEOTIDE SEQUENCE</scope>
    <source>
        <strain evidence="2">cv. TN90</strain>
        <tissue evidence="1 4">Leaf</tissue>
    </source>
</reference>
<dbReference type="RefSeq" id="YP_173436.1">
    <property type="nucleotide sequence ID" value="NC_006581.1"/>
</dbReference>
<organism evidence="1">
    <name type="scientific">Nicotiana tabacum</name>
    <name type="common">Common tobacco</name>
    <dbReference type="NCBI Taxonomy" id="4097"/>
    <lineage>
        <taxon>Eukaryota</taxon>
        <taxon>Viridiplantae</taxon>
        <taxon>Streptophyta</taxon>
        <taxon>Embryophyta</taxon>
        <taxon>Tracheophyta</taxon>
        <taxon>Spermatophyta</taxon>
        <taxon>Magnoliopsida</taxon>
        <taxon>eudicotyledons</taxon>
        <taxon>Gunneridae</taxon>
        <taxon>Pentapetalae</taxon>
        <taxon>asterids</taxon>
        <taxon>lamiids</taxon>
        <taxon>Solanales</taxon>
        <taxon>Solanaceae</taxon>
        <taxon>Nicotianoideae</taxon>
        <taxon>Nicotianeae</taxon>
        <taxon>Nicotiana</taxon>
    </lineage>
</organism>
<keyword evidence="3" id="KW-1185">Reference proteome</keyword>
<dbReference type="GeneID" id="3205176"/>
<dbReference type="Proteomes" id="UP000790787">
    <property type="component" value="Mitochondrion MT"/>
</dbReference>
<dbReference type="EMBL" id="BA000042">
    <property type="protein sequence ID" value="BAD83501.1"/>
    <property type="molecule type" value="Genomic_DNA"/>
</dbReference>
<evidence type="ECO:0000313" key="2">
    <source>
        <dbReference type="Proteomes" id="UP000084051"/>
    </source>
</evidence>
<dbReference type="KEGG" id="nta:3205176"/>
<name>Q5M9X7_TOBAC</name>
<geneLocation type="mitochondrion" evidence="1 4"/>
<dbReference type="AlphaFoldDB" id="Q5M9X7"/>
<reference evidence="4" key="3">
    <citation type="submission" date="2025-04" db="UniProtKB">
        <authorList>
            <consortium name="RefSeq"/>
        </authorList>
    </citation>
    <scope>IDENTIFICATION</scope>
    <source>
        <tissue evidence="4">Leaf</tissue>
    </source>
</reference>
<protein>
    <submittedName>
        <fullName evidence="1 4">Uncharacterized protein</fullName>
    </submittedName>
</protein>
<evidence type="ECO:0000313" key="1">
    <source>
        <dbReference type="EMBL" id="BAD83501.1"/>
    </source>
</evidence>
<reference evidence="4" key="1">
    <citation type="submission" date="2004-12" db="EMBL/GenBank/DDBJ databases">
        <authorList>
            <consortium name="NCBI Genome Project"/>
        </authorList>
    </citation>
    <scope>NUCLEOTIDE SEQUENCE</scope>
    <source>
        <tissue evidence="4">Leaf</tissue>
    </source>
</reference>
<evidence type="ECO:0000313" key="3">
    <source>
        <dbReference type="Proteomes" id="UP000790787"/>
    </source>
</evidence>
<proteinExistence type="predicted"/>
<keyword evidence="1 4" id="KW-0496">Mitochondrion</keyword>
<accession>Q5M9X7</accession>